<feature type="transmembrane region" description="Helical" evidence="9">
    <location>
        <begin position="45"/>
        <end position="65"/>
    </location>
</feature>
<dbReference type="Proteomes" id="UP000032430">
    <property type="component" value="Chromosome I"/>
</dbReference>
<dbReference type="NCBIfam" id="TIGR00832">
    <property type="entry name" value="acr3"/>
    <property type="match status" value="1"/>
</dbReference>
<evidence type="ECO:0000256" key="7">
    <source>
        <dbReference type="ARBA" id="ARBA00023136"/>
    </source>
</evidence>
<accession>A0A098G8G7</accession>
<feature type="transmembrane region" description="Helical" evidence="9">
    <location>
        <begin position="251"/>
        <end position="272"/>
    </location>
</feature>
<dbReference type="PIRSF" id="PIRSF005508">
    <property type="entry name" value="Acr3"/>
    <property type="match status" value="1"/>
</dbReference>
<feature type="transmembrane region" description="Helical" evidence="9">
    <location>
        <begin position="225"/>
        <end position="245"/>
    </location>
</feature>
<dbReference type="HOGENOM" id="CLU_022869_0_2_6"/>
<dbReference type="Pfam" id="PF01758">
    <property type="entry name" value="SBF"/>
    <property type="match status" value="1"/>
</dbReference>
<evidence type="ECO:0000313" key="11">
    <source>
        <dbReference type="Proteomes" id="UP000032430"/>
    </source>
</evidence>
<keyword evidence="6 8" id="KW-1133">Transmembrane helix</keyword>
<evidence type="ECO:0000256" key="1">
    <source>
        <dbReference type="ARBA" id="ARBA00004651"/>
    </source>
</evidence>
<sequence length="345" mass="38619">MGKVKQLGFFDRYLYLWGIICIVSGIIIGKIVPVSVVLMLSSLEIAHVNLPVGILIWIMIIPMLLQIDLKEIQQVRKFWRGSLITLGVNWLVKPFSMAFLGWFFLKHLFSFWLPASEIEHYFAGLVLLAAAPGTAMVFIWSYLCEGEPHFTLTQVALNDFIMIFAYAPIVGLLLGITGLTVPWSTLFISLIVYILIPFLLAQIFRYWIINQSTLDIEHVIKKIHPISLIALLVMLLLLFGFQGYQIYQKPFIVLLIAIPLLIQIYFNSILAYGLNKVSGEQHCIAGPSALISGSNFFELAVATAITLFGFKSGAALATVVGVLIEVPVMLSIVKLVNHSRKWYGS</sequence>
<keyword evidence="4 8" id="KW-1003">Cell membrane</keyword>
<dbReference type="KEGG" id="lfa:LFA_2394"/>
<dbReference type="PANTHER" id="PTHR43057:SF1">
    <property type="entry name" value="ARSENICAL-RESISTANCE PROTEIN 3"/>
    <property type="match status" value="1"/>
</dbReference>
<dbReference type="Gene3D" id="1.20.1530.20">
    <property type="match status" value="1"/>
</dbReference>
<feature type="transmembrane region" description="Helical" evidence="9">
    <location>
        <begin position="284"/>
        <end position="308"/>
    </location>
</feature>
<evidence type="ECO:0008006" key="12">
    <source>
        <dbReference type="Google" id="ProtNLM"/>
    </source>
</evidence>
<feature type="transmembrane region" description="Helical" evidence="9">
    <location>
        <begin position="155"/>
        <end position="177"/>
    </location>
</feature>
<protein>
    <recommendedName>
        <fullName evidence="12">Arsenical-resistance protein</fullName>
    </recommendedName>
</protein>
<dbReference type="RefSeq" id="WP_045096205.1">
    <property type="nucleotide sequence ID" value="NZ_LN614827.1"/>
</dbReference>
<keyword evidence="5 8" id="KW-0812">Transmembrane</keyword>
<feature type="transmembrane region" description="Helical" evidence="9">
    <location>
        <begin position="12"/>
        <end position="39"/>
    </location>
</feature>
<evidence type="ECO:0000256" key="9">
    <source>
        <dbReference type="SAM" id="Phobius"/>
    </source>
</evidence>
<dbReference type="InterPro" id="IPR038770">
    <property type="entry name" value="Na+/solute_symporter_sf"/>
</dbReference>
<dbReference type="InterPro" id="IPR004706">
    <property type="entry name" value="Arsenical-R_Acr3"/>
</dbReference>
<comment type="similarity">
    <text evidence="2 8">Belongs to the arsenical resistance-3 (ACR3) (TC 2.A.59) family.</text>
</comment>
<dbReference type="GO" id="GO:0015105">
    <property type="term" value="F:arsenite transmembrane transporter activity"/>
    <property type="evidence" value="ECO:0007669"/>
    <property type="project" value="TreeGrafter"/>
</dbReference>
<dbReference type="OrthoDB" id="5290400at2"/>
<proteinExistence type="inferred from homology"/>
<feature type="transmembrane region" description="Helical" evidence="9">
    <location>
        <begin position="86"/>
        <end position="109"/>
    </location>
</feature>
<dbReference type="STRING" id="1212491.LFA_2394"/>
<dbReference type="InterPro" id="IPR002657">
    <property type="entry name" value="BilAc:Na_symport/Acr3"/>
</dbReference>
<evidence type="ECO:0000313" key="10">
    <source>
        <dbReference type="EMBL" id="CEG57765.1"/>
    </source>
</evidence>
<dbReference type="PANTHER" id="PTHR43057">
    <property type="entry name" value="ARSENITE EFFLUX TRANSPORTER"/>
    <property type="match status" value="1"/>
</dbReference>
<evidence type="ECO:0000256" key="6">
    <source>
        <dbReference type="ARBA" id="ARBA00022989"/>
    </source>
</evidence>
<evidence type="ECO:0000256" key="4">
    <source>
        <dbReference type="ARBA" id="ARBA00022475"/>
    </source>
</evidence>
<organism evidence="10 11">
    <name type="scientific">Legionella fallonii LLAP-10</name>
    <dbReference type="NCBI Taxonomy" id="1212491"/>
    <lineage>
        <taxon>Bacteria</taxon>
        <taxon>Pseudomonadati</taxon>
        <taxon>Pseudomonadota</taxon>
        <taxon>Gammaproteobacteria</taxon>
        <taxon>Legionellales</taxon>
        <taxon>Legionellaceae</taxon>
        <taxon>Legionella</taxon>
    </lineage>
</organism>
<dbReference type="GO" id="GO:0015104">
    <property type="term" value="F:antimonite transmembrane transporter activity"/>
    <property type="evidence" value="ECO:0007669"/>
    <property type="project" value="TreeGrafter"/>
</dbReference>
<dbReference type="GO" id="GO:0005886">
    <property type="term" value="C:plasma membrane"/>
    <property type="evidence" value="ECO:0007669"/>
    <property type="project" value="UniProtKB-SubCell"/>
</dbReference>
<keyword evidence="3 8" id="KW-0813">Transport</keyword>
<keyword evidence="11" id="KW-1185">Reference proteome</keyword>
<evidence type="ECO:0000256" key="5">
    <source>
        <dbReference type="ARBA" id="ARBA00022692"/>
    </source>
</evidence>
<gene>
    <name evidence="10" type="ORF">LFA_2394</name>
</gene>
<evidence type="ECO:0000256" key="3">
    <source>
        <dbReference type="ARBA" id="ARBA00022448"/>
    </source>
</evidence>
<dbReference type="AlphaFoldDB" id="A0A098G8G7"/>
<name>A0A098G8G7_9GAMM</name>
<feature type="transmembrane region" description="Helical" evidence="9">
    <location>
        <begin position="314"/>
        <end position="336"/>
    </location>
</feature>
<keyword evidence="7 8" id="KW-0472">Membrane</keyword>
<feature type="transmembrane region" description="Helical" evidence="9">
    <location>
        <begin position="121"/>
        <end position="143"/>
    </location>
</feature>
<dbReference type="EMBL" id="LN614827">
    <property type="protein sequence ID" value="CEG57765.1"/>
    <property type="molecule type" value="Genomic_DNA"/>
</dbReference>
<dbReference type="GO" id="GO:0015297">
    <property type="term" value="F:antiporter activity"/>
    <property type="evidence" value="ECO:0007669"/>
    <property type="project" value="UniProtKB-UniRule"/>
</dbReference>
<evidence type="ECO:0000256" key="8">
    <source>
        <dbReference type="PIRNR" id="PIRNR005508"/>
    </source>
</evidence>
<comment type="subcellular location">
    <subcellularLocation>
        <location evidence="1 8">Cell membrane</location>
        <topology evidence="1 8">Multi-pass membrane protein</topology>
    </subcellularLocation>
</comment>
<feature type="transmembrane region" description="Helical" evidence="9">
    <location>
        <begin position="183"/>
        <end position="204"/>
    </location>
</feature>
<evidence type="ECO:0000256" key="2">
    <source>
        <dbReference type="ARBA" id="ARBA00010110"/>
    </source>
</evidence>
<reference evidence="11" key="1">
    <citation type="submission" date="2014-09" db="EMBL/GenBank/DDBJ databases">
        <authorList>
            <person name="Gomez-Valero L."/>
        </authorList>
    </citation>
    <scope>NUCLEOTIDE SEQUENCE [LARGE SCALE GENOMIC DNA]</scope>
    <source>
        <strain evidence="11">ATCC700992</strain>
    </source>
</reference>